<dbReference type="PANTHER" id="PTHR23131:SF0">
    <property type="entry name" value="ENDORIBONUCLEASE LACTB2"/>
    <property type="match status" value="1"/>
</dbReference>
<organism evidence="3 4">
    <name type="scientific">Methylobacterium aquaticum</name>
    <dbReference type="NCBI Taxonomy" id="270351"/>
    <lineage>
        <taxon>Bacteria</taxon>
        <taxon>Pseudomonadati</taxon>
        <taxon>Pseudomonadota</taxon>
        <taxon>Alphaproteobacteria</taxon>
        <taxon>Hyphomicrobiales</taxon>
        <taxon>Methylobacteriaceae</taxon>
        <taxon>Methylobacterium</taxon>
    </lineage>
</organism>
<dbReference type="InterPro" id="IPR036388">
    <property type="entry name" value="WH-like_DNA-bd_sf"/>
</dbReference>
<dbReference type="SMART" id="SM00849">
    <property type="entry name" value="Lactamase_B"/>
    <property type="match status" value="1"/>
</dbReference>
<proteinExistence type="predicted"/>
<gene>
    <name evidence="3" type="ORF">VP06_13205</name>
</gene>
<reference evidence="3 4" key="1">
    <citation type="submission" date="2015-03" db="EMBL/GenBank/DDBJ databases">
        <title>Genome sequencing of Methylobacterium aquaticum DSM16371 type strain.</title>
        <authorList>
            <person name="Chaudhry V."/>
            <person name="Patil P.B."/>
        </authorList>
    </citation>
    <scope>NUCLEOTIDE SEQUENCE [LARGE SCALE GENOMIC DNA]</scope>
    <source>
        <strain evidence="3 4">DSM 16371</strain>
    </source>
</reference>
<evidence type="ECO:0000313" key="4">
    <source>
        <dbReference type="Proteomes" id="UP000035929"/>
    </source>
</evidence>
<dbReference type="PATRIC" id="fig|270351.6.peg.7633"/>
<protein>
    <submittedName>
        <fullName evidence="3">Beta-lactamase</fullName>
    </submittedName>
</protein>
<feature type="compositionally biased region" description="Acidic residues" evidence="1">
    <location>
        <begin position="1"/>
        <end position="10"/>
    </location>
</feature>
<evidence type="ECO:0000259" key="2">
    <source>
        <dbReference type="SMART" id="SM00849"/>
    </source>
</evidence>
<sequence length="311" mass="32857">MSESEAESEAIEAPAFQREAPASGRVEAVSPLIRRLVCPNGGPFTQSGTCTYLVGHGRVAVIDPGPDHPEHRAALLAALGGETVEAILVTHTHRDHSPGARPLAAATGAPILGCGPHRPARAVRGAEQGRLDAAGDADHRPDRELSDGEGVTGPGWSLTALATPGHTMNHLAFSLAEEETLFSGDHVMAWSTSIVAPPDGSMGAYMASLDRLRGRPETIYWPGHGGPVREPQRFVRGLLSHRRARETGIVERLSAGERTIPGLVAALYSGLDPRLRPAAALSVFAHLEDLVERGRVVTEGPPALDSEYRPG</sequence>
<dbReference type="Proteomes" id="UP000035929">
    <property type="component" value="Unassembled WGS sequence"/>
</dbReference>
<dbReference type="Gene3D" id="3.60.15.10">
    <property type="entry name" value="Ribonuclease Z/Hydroxyacylglutathione hydrolase-like"/>
    <property type="match status" value="1"/>
</dbReference>
<feature type="region of interest" description="Disordered" evidence="1">
    <location>
        <begin position="1"/>
        <end position="24"/>
    </location>
</feature>
<dbReference type="InterPro" id="IPR036866">
    <property type="entry name" value="RibonucZ/Hydroxyglut_hydro"/>
</dbReference>
<dbReference type="Gene3D" id="1.10.10.10">
    <property type="entry name" value="Winged helix-like DNA-binding domain superfamily/Winged helix DNA-binding domain"/>
    <property type="match status" value="1"/>
</dbReference>
<dbReference type="Pfam" id="PF17778">
    <property type="entry name" value="WHD_BLACT"/>
    <property type="match status" value="1"/>
</dbReference>
<evidence type="ECO:0000256" key="1">
    <source>
        <dbReference type="SAM" id="MobiDB-lite"/>
    </source>
</evidence>
<dbReference type="InterPro" id="IPR041516">
    <property type="entry name" value="LACTB2_WH"/>
</dbReference>
<dbReference type="InterPro" id="IPR050662">
    <property type="entry name" value="Sec-metab_biosynth-thioest"/>
</dbReference>
<dbReference type="InterPro" id="IPR001279">
    <property type="entry name" value="Metallo-B-lactamas"/>
</dbReference>
<dbReference type="PANTHER" id="PTHR23131">
    <property type="entry name" value="ENDORIBONUCLEASE LACTB2"/>
    <property type="match status" value="1"/>
</dbReference>
<name>A0A0J6V7J5_9HYPH</name>
<dbReference type="OrthoDB" id="9788263at2"/>
<dbReference type="EMBL" id="LABX01000096">
    <property type="protein sequence ID" value="KMO34916.1"/>
    <property type="molecule type" value="Genomic_DNA"/>
</dbReference>
<accession>A0A0J6V7J5</accession>
<evidence type="ECO:0000313" key="3">
    <source>
        <dbReference type="EMBL" id="KMO34916.1"/>
    </source>
</evidence>
<feature type="region of interest" description="Disordered" evidence="1">
    <location>
        <begin position="126"/>
        <end position="154"/>
    </location>
</feature>
<feature type="compositionally biased region" description="Basic and acidic residues" evidence="1">
    <location>
        <begin position="136"/>
        <end position="146"/>
    </location>
</feature>
<dbReference type="AlphaFoldDB" id="A0A0J6V7J5"/>
<dbReference type="SUPFAM" id="SSF56281">
    <property type="entry name" value="Metallo-hydrolase/oxidoreductase"/>
    <property type="match status" value="1"/>
</dbReference>
<dbReference type="Pfam" id="PF00753">
    <property type="entry name" value="Lactamase_B"/>
    <property type="match status" value="1"/>
</dbReference>
<dbReference type="CDD" id="cd16278">
    <property type="entry name" value="metallo-hydrolase-like_MBL-fold"/>
    <property type="match status" value="1"/>
</dbReference>
<feature type="domain" description="Metallo-beta-lactamase" evidence="2">
    <location>
        <begin position="47"/>
        <end position="224"/>
    </location>
</feature>
<comment type="caution">
    <text evidence="3">The sequence shown here is derived from an EMBL/GenBank/DDBJ whole genome shotgun (WGS) entry which is preliminary data.</text>
</comment>
<dbReference type="RefSeq" id="WP_048464233.1">
    <property type="nucleotide sequence ID" value="NZ_LABX01000096.1"/>
</dbReference>